<protein>
    <submittedName>
        <fullName evidence="1">Uncharacterized protein</fullName>
    </submittedName>
</protein>
<evidence type="ECO:0000313" key="2">
    <source>
        <dbReference type="Proteomes" id="UP000681720"/>
    </source>
</evidence>
<evidence type="ECO:0000313" key="1">
    <source>
        <dbReference type="EMBL" id="CAF4077452.1"/>
    </source>
</evidence>
<dbReference type="AlphaFoldDB" id="A0A8S2Q291"/>
<proteinExistence type="predicted"/>
<accession>A0A8S2Q291</accession>
<dbReference type="Proteomes" id="UP000681720">
    <property type="component" value="Unassembled WGS sequence"/>
</dbReference>
<gene>
    <name evidence="1" type="ORF">GIL414_LOCUS15865</name>
</gene>
<comment type="caution">
    <text evidence="1">The sequence shown here is derived from an EMBL/GenBank/DDBJ whole genome shotgun (WGS) entry which is preliminary data.</text>
</comment>
<organism evidence="1 2">
    <name type="scientific">Rotaria magnacalcarata</name>
    <dbReference type="NCBI Taxonomy" id="392030"/>
    <lineage>
        <taxon>Eukaryota</taxon>
        <taxon>Metazoa</taxon>
        <taxon>Spiralia</taxon>
        <taxon>Gnathifera</taxon>
        <taxon>Rotifera</taxon>
        <taxon>Eurotatoria</taxon>
        <taxon>Bdelloidea</taxon>
        <taxon>Philodinida</taxon>
        <taxon>Philodinidae</taxon>
        <taxon>Rotaria</taxon>
    </lineage>
</organism>
<dbReference type="EMBL" id="CAJOBJ010007091">
    <property type="protein sequence ID" value="CAF4077452.1"/>
    <property type="molecule type" value="Genomic_DNA"/>
</dbReference>
<name>A0A8S2Q291_9BILA</name>
<sequence>MNPNTLANVIGEDLSRIFKLDMTHILVRSNNELNDRAEGETWTNEFGDQHSTRKLPTEKEIFELCKNFEKEQCSY</sequence>
<reference evidence="1" key="1">
    <citation type="submission" date="2021-02" db="EMBL/GenBank/DDBJ databases">
        <authorList>
            <person name="Nowell W R."/>
        </authorList>
    </citation>
    <scope>NUCLEOTIDE SEQUENCE</scope>
</reference>